<sequence length="451" mass="51374">QSCKETIDDVYCHHYFKRCFIDSPVQIVCREACEKFRLVCKTLLELASFFPALNWINAHVIDCTVLPSRDESSICYDPDRIRVKVSCITSVDDCYYGNGFGYRGSISTTILGHTCQPWIAVYPHLHQAIRQQMSEEIRHSGNFCRNPGGLSIKGPWCYYYITNKTLNWKHCDVPKCSPKAPSSPPANFTGHNLGSRRIKLSWVKGPKSLPFDIIGFHLACIRLHSTEEYSINLSHVQLKWVFKGLRKFTNYSCRLRAYNRFGNGTWSKELVISTDEDGMSQLIKTFTVTFLSETFKRLRLKTYCLPAYAQRSIFDDIEVHVFHLVMKCCVECLLLLSNKMILAGEIMEAQMSIPDRPPSEISALSLDKNSVQLDWRPVSPEHTNGMVLGYRVFYNEVHNTSRAASIKLAAGETRLTIGGLRPNTNYSFQILAFTSKGNGPISAKYFEKTFS</sequence>
<reference evidence="11 12" key="1">
    <citation type="submission" date="2022-05" db="EMBL/GenBank/DDBJ databases">
        <authorList>
            <consortium name="Genoscope - CEA"/>
            <person name="William W."/>
        </authorList>
    </citation>
    <scope>NUCLEOTIDE SEQUENCE [LARGE SCALE GENOMIC DNA]</scope>
</reference>
<keyword evidence="4" id="KW-0547">Nucleotide-binding</keyword>
<accession>A0ABN8QBJ6</accession>
<gene>
    <name evidence="11" type="ORF">PLOB_00004393</name>
</gene>
<evidence type="ECO:0000313" key="11">
    <source>
        <dbReference type="EMBL" id="CAH3161248.1"/>
    </source>
</evidence>
<dbReference type="Gene3D" id="2.60.40.10">
    <property type="entry name" value="Immunoglobulins"/>
    <property type="match status" value="2"/>
</dbReference>
<dbReference type="PROSITE" id="PS50038">
    <property type="entry name" value="FZ"/>
    <property type="match status" value="1"/>
</dbReference>
<dbReference type="PANTHER" id="PTHR24261:SF7">
    <property type="entry name" value="KRINGLE DOMAIN-CONTAINING PROTEIN"/>
    <property type="match status" value="1"/>
</dbReference>
<dbReference type="InterPro" id="IPR050759">
    <property type="entry name" value="Serine_protease_kringle"/>
</dbReference>
<dbReference type="PANTHER" id="PTHR24261">
    <property type="entry name" value="PLASMINOGEN-RELATED"/>
    <property type="match status" value="1"/>
</dbReference>
<dbReference type="Proteomes" id="UP001159405">
    <property type="component" value="Unassembled WGS sequence"/>
</dbReference>
<dbReference type="Pfam" id="PF00041">
    <property type="entry name" value="fn3"/>
    <property type="match status" value="2"/>
</dbReference>
<dbReference type="InterPro" id="IPR013783">
    <property type="entry name" value="Ig-like_fold"/>
</dbReference>
<feature type="domain" description="Fibronectin type-III" evidence="10">
    <location>
        <begin position="357"/>
        <end position="451"/>
    </location>
</feature>
<feature type="domain" description="Fibronectin type-III" evidence="10">
    <location>
        <begin position="184"/>
        <end position="277"/>
    </location>
</feature>
<dbReference type="PRINTS" id="PR00018">
    <property type="entry name" value="KRINGLE"/>
</dbReference>
<evidence type="ECO:0000256" key="4">
    <source>
        <dbReference type="ARBA" id="ARBA00022741"/>
    </source>
</evidence>
<dbReference type="SUPFAM" id="SSF57440">
    <property type="entry name" value="Kringle-like"/>
    <property type="match status" value="1"/>
</dbReference>
<comment type="caution">
    <text evidence="7">Lacks conserved residue(s) required for the propagation of feature annotation.</text>
</comment>
<comment type="subcellular location">
    <subcellularLocation>
        <location evidence="1">Membrane</location>
        <topology evidence="1">Single-pass type I membrane protein</topology>
    </subcellularLocation>
</comment>
<evidence type="ECO:0000256" key="3">
    <source>
        <dbReference type="ARBA" id="ARBA00022572"/>
    </source>
</evidence>
<dbReference type="PROSITE" id="PS50070">
    <property type="entry name" value="KRINGLE_2"/>
    <property type="match status" value="1"/>
</dbReference>
<dbReference type="CDD" id="cd00108">
    <property type="entry name" value="KR"/>
    <property type="match status" value="1"/>
</dbReference>
<keyword evidence="12" id="KW-1185">Reference proteome</keyword>
<evidence type="ECO:0000256" key="6">
    <source>
        <dbReference type="ARBA" id="ARBA00023157"/>
    </source>
</evidence>
<dbReference type="InterPro" id="IPR003961">
    <property type="entry name" value="FN3_dom"/>
</dbReference>
<dbReference type="InterPro" id="IPR000001">
    <property type="entry name" value="Kringle"/>
</dbReference>
<organism evidence="11 12">
    <name type="scientific">Porites lobata</name>
    <dbReference type="NCBI Taxonomy" id="104759"/>
    <lineage>
        <taxon>Eukaryota</taxon>
        <taxon>Metazoa</taxon>
        <taxon>Cnidaria</taxon>
        <taxon>Anthozoa</taxon>
        <taxon>Hexacorallia</taxon>
        <taxon>Scleractinia</taxon>
        <taxon>Fungiina</taxon>
        <taxon>Poritidae</taxon>
        <taxon>Porites</taxon>
    </lineage>
</organism>
<proteinExistence type="predicted"/>
<dbReference type="CDD" id="cd00063">
    <property type="entry name" value="FN3"/>
    <property type="match status" value="2"/>
</dbReference>
<name>A0ABN8QBJ6_9CNID</name>
<evidence type="ECO:0000259" key="8">
    <source>
        <dbReference type="PROSITE" id="PS50038"/>
    </source>
</evidence>
<protein>
    <submittedName>
        <fullName evidence="11">Uncharacterized protein</fullName>
    </submittedName>
</protein>
<dbReference type="InterPro" id="IPR038178">
    <property type="entry name" value="Kringle_sf"/>
</dbReference>
<evidence type="ECO:0000259" key="9">
    <source>
        <dbReference type="PROSITE" id="PS50070"/>
    </source>
</evidence>
<keyword evidence="5" id="KW-0067">ATP-binding</keyword>
<dbReference type="Gene3D" id="1.10.2000.10">
    <property type="entry name" value="Frizzled cysteine-rich domain"/>
    <property type="match status" value="1"/>
</dbReference>
<dbReference type="SUPFAM" id="SSF49265">
    <property type="entry name" value="Fibronectin type III"/>
    <property type="match status" value="1"/>
</dbReference>
<evidence type="ECO:0000259" key="10">
    <source>
        <dbReference type="PROSITE" id="PS50853"/>
    </source>
</evidence>
<evidence type="ECO:0000313" key="12">
    <source>
        <dbReference type="Proteomes" id="UP001159405"/>
    </source>
</evidence>
<evidence type="ECO:0000256" key="5">
    <source>
        <dbReference type="ARBA" id="ARBA00022840"/>
    </source>
</evidence>
<dbReference type="Pfam" id="PF00051">
    <property type="entry name" value="Kringle"/>
    <property type="match status" value="1"/>
</dbReference>
<dbReference type="Gene3D" id="2.40.20.10">
    <property type="entry name" value="Plasminogen Kringle 4"/>
    <property type="match status" value="1"/>
</dbReference>
<feature type="domain" description="FZ" evidence="8">
    <location>
        <begin position="1"/>
        <end position="78"/>
    </location>
</feature>
<dbReference type="InterPro" id="IPR036116">
    <property type="entry name" value="FN3_sf"/>
</dbReference>
<dbReference type="SMART" id="SM00060">
    <property type="entry name" value="FN3"/>
    <property type="match status" value="2"/>
</dbReference>
<dbReference type="EMBL" id="CALNXK010000119">
    <property type="protein sequence ID" value="CAH3161248.1"/>
    <property type="molecule type" value="Genomic_DNA"/>
</dbReference>
<dbReference type="PROSITE" id="PS50853">
    <property type="entry name" value="FN3"/>
    <property type="match status" value="2"/>
</dbReference>
<evidence type="ECO:0000256" key="7">
    <source>
        <dbReference type="PROSITE-ProRule" id="PRU00121"/>
    </source>
</evidence>
<dbReference type="InterPro" id="IPR020067">
    <property type="entry name" value="Frizzled_dom"/>
</dbReference>
<keyword evidence="6" id="KW-1015">Disulfide bond</keyword>
<evidence type="ECO:0000256" key="2">
    <source>
        <dbReference type="ARBA" id="ARBA00022553"/>
    </source>
</evidence>
<dbReference type="InterPro" id="IPR036790">
    <property type="entry name" value="Frizzled_dom_sf"/>
</dbReference>
<evidence type="ECO:0000256" key="1">
    <source>
        <dbReference type="ARBA" id="ARBA00004479"/>
    </source>
</evidence>
<feature type="domain" description="Kringle" evidence="9">
    <location>
        <begin position="93"/>
        <end position="176"/>
    </location>
</feature>
<feature type="non-terminal residue" evidence="11">
    <location>
        <position position="1"/>
    </location>
</feature>
<keyword evidence="3 7" id="KW-0420">Kringle</keyword>
<keyword evidence="2" id="KW-0597">Phosphoprotein</keyword>
<dbReference type="InterPro" id="IPR013806">
    <property type="entry name" value="Kringle-like"/>
</dbReference>
<feature type="non-terminal residue" evidence="11">
    <location>
        <position position="451"/>
    </location>
</feature>
<dbReference type="SMART" id="SM00130">
    <property type="entry name" value="KR"/>
    <property type="match status" value="1"/>
</dbReference>
<comment type="caution">
    <text evidence="11">The sequence shown here is derived from an EMBL/GenBank/DDBJ whole genome shotgun (WGS) entry which is preliminary data.</text>
</comment>
<dbReference type="PRINTS" id="PR00014">
    <property type="entry name" value="FNTYPEIII"/>
</dbReference>